<dbReference type="InterPro" id="IPR011990">
    <property type="entry name" value="TPR-like_helical_dom_sf"/>
</dbReference>
<dbReference type="EMBL" id="JAFJMO010000003">
    <property type="protein sequence ID" value="KAJ8282930.1"/>
    <property type="molecule type" value="Genomic_DNA"/>
</dbReference>
<keyword evidence="3" id="KW-1185">Reference proteome</keyword>
<feature type="region of interest" description="Disordered" evidence="1">
    <location>
        <begin position="157"/>
        <end position="218"/>
    </location>
</feature>
<dbReference type="PANTHER" id="PTHR45011">
    <property type="entry name" value="DAP3-BINDING CELL DEATH ENHANCER 1"/>
    <property type="match status" value="1"/>
</dbReference>
<organism evidence="2 3">
    <name type="scientific">Conger conger</name>
    <name type="common">Conger eel</name>
    <name type="synonym">Muraena conger</name>
    <dbReference type="NCBI Taxonomy" id="82655"/>
    <lineage>
        <taxon>Eukaryota</taxon>
        <taxon>Metazoa</taxon>
        <taxon>Chordata</taxon>
        <taxon>Craniata</taxon>
        <taxon>Vertebrata</taxon>
        <taxon>Euteleostomi</taxon>
        <taxon>Actinopterygii</taxon>
        <taxon>Neopterygii</taxon>
        <taxon>Teleostei</taxon>
        <taxon>Anguilliformes</taxon>
        <taxon>Congridae</taxon>
        <taxon>Conger</taxon>
    </lineage>
</organism>
<reference evidence="2" key="1">
    <citation type="journal article" date="2023" name="Science">
        <title>Genome structures resolve the early diversification of teleost fishes.</title>
        <authorList>
            <person name="Parey E."/>
            <person name="Louis A."/>
            <person name="Montfort J."/>
            <person name="Bouchez O."/>
            <person name="Roques C."/>
            <person name="Iampietro C."/>
            <person name="Lluch J."/>
            <person name="Castinel A."/>
            <person name="Donnadieu C."/>
            <person name="Desvignes T."/>
            <person name="Floi Bucao C."/>
            <person name="Jouanno E."/>
            <person name="Wen M."/>
            <person name="Mejri S."/>
            <person name="Dirks R."/>
            <person name="Jansen H."/>
            <person name="Henkel C."/>
            <person name="Chen W.J."/>
            <person name="Zahm M."/>
            <person name="Cabau C."/>
            <person name="Klopp C."/>
            <person name="Thompson A.W."/>
            <person name="Robinson-Rechavi M."/>
            <person name="Braasch I."/>
            <person name="Lecointre G."/>
            <person name="Bobe J."/>
            <person name="Postlethwait J.H."/>
            <person name="Berthelot C."/>
            <person name="Roest Crollius H."/>
            <person name="Guiguen Y."/>
        </authorList>
    </citation>
    <scope>NUCLEOTIDE SEQUENCE</scope>
    <source>
        <strain evidence="2">Concon-B</strain>
    </source>
</reference>
<feature type="region of interest" description="Disordered" evidence="1">
    <location>
        <begin position="480"/>
        <end position="502"/>
    </location>
</feature>
<sequence length="502" mass="53609">MWRIQGLVYRALSRCHANAPLRITQGHHHVEDDVRSTSAVLSTGLLPPDSSSQTGGNGGRGRRERTSQFCYSGLPRYTALDAVGWGVAAMLLMQICRRIHSQFSSVSESNPVPGLYRDAGLLRRCGYRVLLEILSRQDALPRGIPLNCLGSVQAIQGSSSGHAPSPEGSTPSGTENVSLSNDSAQSGESWASSDCDPEDSSPSQTPIDKAKNPLCPEDEELTGAANNLKQIADSSVPVILNIIGLENAKSGDYQAAFSCFLASAQHGYSKAQFNVGVCYEKGRGVQRDPDKATQFYRQAATGGHGQAMYRYAKLLLHSRGQQSAEDTHAAIGLLEGAAASGVREAQAYLGVLFSQDSLRDEHKAASYLKMAAENGDSLSQLYLGQCYEWGIGVQQCVRTAVQLYQQAAKAGNQQAQNILSALYTTGSRVPEDAALRSIRSAPCFSVGLRLLPSLSSLEPSCSPFQRLPHSWSTGSFLGQSLPGPSLHRRGRGQGRGAPAGGQ</sequence>
<dbReference type="InterPro" id="IPR052748">
    <property type="entry name" value="ISR_Activator"/>
</dbReference>
<dbReference type="GO" id="GO:0005739">
    <property type="term" value="C:mitochondrion"/>
    <property type="evidence" value="ECO:0007669"/>
    <property type="project" value="TreeGrafter"/>
</dbReference>
<dbReference type="PANTHER" id="PTHR45011:SF1">
    <property type="entry name" value="DAP3-BINDING CELL DEATH ENHANCER 1"/>
    <property type="match status" value="1"/>
</dbReference>
<dbReference type="Gene3D" id="1.25.40.10">
    <property type="entry name" value="Tetratricopeptide repeat domain"/>
    <property type="match status" value="1"/>
</dbReference>
<dbReference type="SMART" id="SM00671">
    <property type="entry name" value="SEL1"/>
    <property type="match status" value="4"/>
</dbReference>
<proteinExistence type="predicted"/>
<name>A0A9Q1I5X0_CONCO</name>
<dbReference type="Proteomes" id="UP001152803">
    <property type="component" value="Unassembled WGS sequence"/>
</dbReference>
<dbReference type="OrthoDB" id="2384430at2759"/>
<feature type="region of interest" description="Disordered" evidence="1">
    <location>
        <begin position="43"/>
        <end position="64"/>
    </location>
</feature>
<dbReference type="AlphaFoldDB" id="A0A9Q1I5X0"/>
<dbReference type="Pfam" id="PF08238">
    <property type="entry name" value="Sel1"/>
    <property type="match status" value="4"/>
</dbReference>
<accession>A0A9Q1I5X0</accession>
<evidence type="ECO:0000256" key="1">
    <source>
        <dbReference type="SAM" id="MobiDB-lite"/>
    </source>
</evidence>
<evidence type="ECO:0000313" key="3">
    <source>
        <dbReference type="Proteomes" id="UP001152803"/>
    </source>
</evidence>
<evidence type="ECO:0000313" key="2">
    <source>
        <dbReference type="EMBL" id="KAJ8282930.1"/>
    </source>
</evidence>
<dbReference type="InterPro" id="IPR006597">
    <property type="entry name" value="Sel1-like"/>
</dbReference>
<feature type="compositionally biased region" description="Gly residues" evidence="1">
    <location>
        <begin position="493"/>
        <end position="502"/>
    </location>
</feature>
<dbReference type="GO" id="GO:0008625">
    <property type="term" value="P:extrinsic apoptotic signaling pathway via death domain receptors"/>
    <property type="evidence" value="ECO:0007669"/>
    <property type="project" value="TreeGrafter"/>
</dbReference>
<comment type="caution">
    <text evidence="2">The sequence shown here is derived from an EMBL/GenBank/DDBJ whole genome shotgun (WGS) entry which is preliminary data.</text>
</comment>
<dbReference type="SUPFAM" id="SSF81901">
    <property type="entry name" value="HCP-like"/>
    <property type="match status" value="2"/>
</dbReference>
<protein>
    <recommendedName>
        <fullName evidence="4">Death ligand signal enhancer</fullName>
    </recommendedName>
</protein>
<evidence type="ECO:0008006" key="4">
    <source>
        <dbReference type="Google" id="ProtNLM"/>
    </source>
</evidence>
<feature type="compositionally biased region" description="Polar residues" evidence="1">
    <location>
        <begin position="157"/>
        <end position="191"/>
    </location>
</feature>
<gene>
    <name evidence="2" type="ORF">COCON_G00054490</name>
</gene>